<keyword evidence="2" id="KW-0472">Membrane</keyword>
<dbReference type="PANTHER" id="PTHR35788:SF1">
    <property type="entry name" value="EXPORTED PROTEIN"/>
    <property type="match status" value="1"/>
</dbReference>
<dbReference type="SMART" id="SM01208">
    <property type="entry name" value="G5"/>
    <property type="match status" value="1"/>
</dbReference>
<dbReference type="GeneID" id="97995506"/>
<dbReference type="RefSeq" id="WP_117142281.1">
    <property type="nucleotide sequence ID" value="NZ_CAKXKJ010000015.1"/>
</dbReference>
<dbReference type="InterPro" id="IPR007391">
    <property type="entry name" value="Vancomycin_resist_VanW"/>
</dbReference>
<feature type="domain" description="G5" evidence="3">
    <location>
        <begin position="455"/>
        <end position="535"/>
    </location>
</feature>
<accession>A0A3E2B3E1</accession>
<organism evidence="4 5">
    <name type="scientific">Evtepia gabavorous</name>
    <dbReference type="NCBI Taxonomy" id="2211183"/>
    <lineage>
        <taxon>Bacteria</taxon>
        <taxon>Bacillati</taxon>
        <taxon>Bacillota</taxon>
        <taxon>Clostridia</taxon>
        <taxon>Eubacteriales</taxon>
        <taxon>Evtepia</taxon>
    </lineage>
</organism>
<dbReference type="PANTHER" id="PTHR35788">
    <property type="entry name" value="EXPORTED PROTEIN-RELATED"/>
    <property type="match status" value="1"/>
</dbReference>
<keyword evidence="5" id="KW-1185">Reference proteome</keyword>
<keyword evidence="2" id="KW-0812">Transmembrane</keyword>
<evidence type="ECO:0000256" key="2">
    <source>
        <dbReference type="SAM" id="Phobius"/>
    </source>
</evidence>
<dbReference type="PROSITE" id="PS51109">
    <property type="entry name" value="G5"/>
    <property type="match status" value="1"/>
</dbReference>
<dbReference type="InterPro" id="IPR052913">
    <property type="entry name" value="Glycopeptide_resist_protein"/>
</dbReference>
<dbReference type="Pfam" id="PF12229">
    <property type="entry name" value="PG_binding_4"/>
    <property type="match status" value="1"/>
</dbReference>
<evidence type="ECO:0000313" key="4">
    <source>
        <dbReference type="EMBL" id="RFT06563.1"/>
    </source>
</evidence>
<dbReference type="InterPro" id="IPR011098">
    <property type="entry name" value="G5_dom"/>
</dbReference>
<sequence>MDQTHATETHLEETKPNPRKKILLLCCLVAAILVVAYCVLCGMAGRGTIYPNVTISGVNVGGLTKQEAQTALEKAVQKQAPDESRGVVFAVRTAEGEEKVVEVPLSSVATDYAASIDRAWQVGNTLSFGARGGVYLKCLVQGETVLPVYQDSENLDTILDGVEQALGRDPVEPTWETNDTHLILTKGQPGNQVDRKAIQEAIFQALGKNEMVELKGAKPQFTIDLTQTLPGELDLTEVLGKVERKVQNARFDKAKKEFQVDQPGVSFDAAQAQTVFDGLDWGQSQEIPLEITQPETTVADLTPQLYQDVLGSCTTNISGSANRVRNIQLAAQYFSGTVLMPGEEFSYNGVVGRRTAARGFLPAPAYVGGETVQETGGGVCQGSSTVYLAALRSNLEIVERYPHGYITRYVPDGMDATVYYGAKDFRFRNNTPFPIQVVGSVSGRSLTVSILGTKSDNITVEMTNQTVGTTGYKTVYKVDSSLPAGSTRVSVTPYAGYTVKVYRNLYENGKLKDTKLESTSVYRSRDKVVLVSPEDAAQYGL</sequence>
<dbReference type="Pfam" id="PF07501">
    <property type="entry name" value="G5"/>
    <property type="match status" value="1"/>
</dbReference>
<gene>
    <name evidence="4" type="ORF">DV520_07160</name>
</gene>
<dbReference type="InterPro" id="IPR022029">
    <property type="entry name" value="YoaR-like_PG-bd"/>
</dbReference>
<dbReference type="OrthoDB" id="9797191at2"/>
<dbReference type="Pfam" id="PF04294">
    <property type="entry name" value="VanW"/>
    <property type="match status" value="1"/>
</dbReference>
<dbReference type="AlphaFoldDB" id="A0A3E2B3E1"/>
<dbReference type="EMBL" id="QQRQ01000009">
    <property type="protein sequence ID" value="RFT06563.1"/>
    <property type="molecule type" value="Genomic_DNA"/>
</dbReference>
<protein>
    <recommendedName>
        <fullName evidence="3">G5 domain-containing protein</fullName>
    </recommendedName>
</protein>
<comment type="caution">
    <text evidence="4">The sequence shown here is derived from an EMBL/GenBank/DDBJ whole genome shotgun (WGS) entry which is preliminary data.</text>
</comment>
<dbReference type="Proteomes" id="UP000260649">
    <property type="component" value="Unassembled WGS sequence"/>
</dbReference>
<keyword evidence="2" id="KW-1133">Transmembrane helix</keyword>
<keyword evidence="1" id="KW-0732">Signal</keyword>
<name>A0A3E2B3E1_9FIRM</name>
<feature type="transmembrane region" description="Helical" evidence="2">
    <location>
        <begin position="22"/>
        <end position="45"/>
    </location>
</feature>
<evidence type="ECO:0000313" key="5">
    <source>
        <dbReference type="Proteomes" id="UP000260649"/>
    </source>
</evidence>
<proteinExistence type="predicted"/>
<reference evidence="4 5" key="1">
    <citation type="submission" date="2018-07" db="EMBL/GenBank/DDBJ databases">
        <title>GABA Modulating Bacteria of the Human Gut Microbiota.</title>
        <authorList>
            <person name="Strandwitz P."/>
            <person name="Kim K.H."/>
            <person name="Terekhova D."/>
            <person name="Liu J.K."/>
            <person name="Sharma A."/>
            <person name="Levering J."/>
            <person name="Mcdonald D."/>
            <person name="Dietrich D."/>
            <person name="Ramadhar T.R."/>
            <person name="Lekbua A."/>
            <person name="Mroue N."/>
            <person name="Liston C."/>
            <person name="Stewart E.J."/>
            <person name="Dubin M.J."/>
            <person name="Zengler K."/>
            <person name="Knight R."/>
            <person name="Gilbert J.A."/>
            <person name="Clardy J."/>
            <person name="Lewis K."/>
        </authorList>
    </citation>
    <scope>NUCLEOTIDE SEQUENCE [LARGE SCALE GENOMIC DNA]</scope>
    <source>
        <strain evidence="4 5">KLE1738</strain>
    </source>
</reference>
<evidence type="ECO:0000259" key="3">
    <source>
        <dbReference type="PROSITE" id="PS51109"/>
    </source>
</evidence>
<dbReference type="Gene3D" id="2.20.230.10">
    <property type="entry name" value="Resuscitation-promoting factor rpfb"/>
    <property type="match status" value="1"/>
</dbReference>
<evidence type="ECO:0000256" key="1">
    <source>
        <dbReference type="ARBA" id="ARBA00022729"/>
    </source>
</evidence>